<accession>A0AAU9KIC1</accession>
<dbReference type="EMBL" id="CAKKTJ010000095">
    <property type="protein sequence ID" value="CAH0474066.1"/>
    <property type="molecule type" value="Genomic_DNA"/>
</dbReference>
<evidence type="ECO:0000313" key="1">
    <source>
        <dbReference type="EMBL" id="CAH0474066.1"/>
    </source>
</evidence>
<organism evidence="1 2">
    <name type="scientific">Peronospora belbahrii</name>
    <dbReference type="NCBI Taxonomy" id="622444"/>
    <lineage>
        <taxon>Eukaryota</taxon>
        <taxon>Sar</taxon>
        <taxon>Stramenopiles</taxon>
        <taxon>Oomycota</taxon>
        <taxon>Peronosporomycetes</taxon>
        <taxon>Peronosporales</taxon>
        <taxon>Peronosporaceae</taxon>
        <taxon>Peronospora</taxon>
    </lineage>
</organism>
<proteinExistence type="predicted"/>
<protein>
    <recommendedName>
        <fullName evidence="3">Secreted protein</fullName>
    </recommendedName>
</protein>
<dbReference type="AlphaFoldDB" id="A0AAU9KIC1"/>
<evidence type="ECO:0000313" key="2">
    <source>
        <dbReference type="Proteomes" id="UP001160483"/>
    </source>
</evidence>
<reference evidence="1" key="1">
    <citation type="submission" date="2021-11" db="EMBL/GenBank/DDBJ databases">
        <authorList>
            <person name="Islam A."/>
            <person name="Islam S."/>
            <person name="Flora M.S."/>
            <person name="Rahman M."/>
            <person name="Ziaur R.M."/>
            <person name="Epstein J.H."/>
            <person name="Hassan M."/>
            <person name="Klassen M."/>
            <person name="Woodard K."/>
            <person name="Webb A."/>
            <person name="Webby R.J."/>
            <person name="El Zowalaty M.E."/>
        </authorList>
    </citation>
    <scope>NUCLEOTIDE SEQUENCE</scope>
    <source>
        <strain evidence="1">Pbs3</strain>
    </source>
</reference>
<sequence>MKKVHTTVAVNLLVVIGSRRPSALQWIFSIHKVASRCCRLWLHVVKSTTNFSWSYAICRSTPHGGSVRAFLLFNSID</sequence>
<evidence type="ECO:0008006" key="3">
    <source>
        <dbReference type="Google" id="ProtNLM"/>
    </source>
</evidence>
<comment type="caution">
    <text evidence="1">The sequence shown here is derived from an EMBL/GenBank/DDBJ whole genome shotgun (WGS) entry which is preliminary data.</text>
</comment>
<gene>
    <name evidence="1" type="ORF">PBS003_LOCUS934</name>
</gene>
<dbReference type="Proteomes" id="UP001160483">
    <property type="component" value="Unassembled WGS sequence"/>
</dbReference>
<name>A0AAU9KIC1_9STRA</name>